<dbReference type="Gene3D" id="3.40.50.1820">
    <property type="entry name" value="alpha/beta hydrolase"/>
    <property type="match status" value="1"/>
</dbReference>
<organism evidence="3 4">
    <name type="scientific">Microthyrium microscopicum</name>
    <dbReference type="NCBI Taxonomy" id="703497"/>
    <lineage>
        <taxon>Eukaryota</taxon>
        <taxon>Fungi</taxon>
        <taxon>Dikarya</taxon>
        <taxon>Ascomycota</taxon>
        <taxon>Pezizomycotina</taxon>
        <taxon>Dothideomycetes</taxon>
        <taxon>Dothideomycetes incertae sedis</taxon>
        <taxon>Microthyriales</taxon>
        <taxon>Microthyriaceae</taxon>
        <taxon>Microthyrium</taxon>
    </lineage>
</organism>
<sequence>MFVSAVQRLIPGTTAYAVVYPASFGPSSPDIGVNDTLRYFDTRPKECPQQLYVMSGYSQGGVVMHRAAVKMDKSFLKNRVVAAVTMGDGGQLATKEKPLYSSPVGPIPVWPAELDGRIKFNCMSGDPVCTGNSINILAHISYALGNSSEDSAKFVKEQLDKMKGGTAKSFVSRLWTNLM</sequence>
<evidence type="ECO:0000256" key="2">
    <source>
        <dbReference type="ARBA" id="ARBA00023157"/>
    </source>
</evidence>
<dbReference type="SUPFAM" id="SSF53474">
    <property type="entry name" value="alpha/beta-Hydrolases"/>
    <property type="match status" value="1"/>
</dbReference>
<dbReference type="OrthoDB" id="3225429at2759"/>
<dbReference type="Proteomes" id="UP000799302">
    <property type="component" value="Unassembled WGS sequence"/>
</dbReference>
<dbReference type="PANTHER" id="PTHR33630">
    <property type="entry name" value="CUTINASE RV1984C-RELATED-RELATED"/>
    <property type="match status" value="1"/>
</dbReference>
<dbReference type="PANTHER" id="PTHR33630:SF9">
    <property type="entry name" value="CUTINASE 4"/>
    <property type="match status" value="1"/>
</dbReference>
<accession>A0A6A6UV56</accession>
<gene>
    <name evidence="3" type="ORF">BT63DRAFT_35574</name>
</gene>
<keyword evidence="1 3" id="KW-0378">Hydrolase</keyword>
<evidence type="ECO:0000256" key="1">
    <source>
        <dbReference type="ARBA" id="ARBA00022801"/>
    </source>
</evidence>
<dbReference type="Pfam" id="PF01083">
    <property type="entry name" value="Cutinase"/>
    <property type="match status" value="1"/>
</dbReference>
<dbReference type="SMART" id="SM01110">
    <property type="entry name" value="Cutinase"/>
    <property type="match status" value="1"/>
</dbReference>
<proteinExistence type="predicted"/>
<evidence type="ECO:0000313" key="3">
    <source>
        <dbReference type="EMBL" id="KAF2675363.1"/>
    </source>
</evidence>
<protein>
    <submittedName>
        <fullName evidence="3">Alpha/beta-hydrolase</fullName>
    </submittedName>
</protein>
<reference evidence="3" key="1">
    <citation type="journal article" date="2020" name="Stud. Mycol.">
        <title>101 Dothideomycetes genomes: a test case for predicting lifestyles and emergence of pathogens.</title>
        <authorList>
            <person name="Haridas S."/>
            <person name="Albert R."/>
            <person name="Binder M."/>
            <person name="Bloem J."/>
            <person name="Labutti K."/>
            <person name="Salamov A."/>
            <person name="Andreopoulos B."/>
            <person name="Baker S."/>
            <person name="Barry K."/>
            <person name="Bills G."/>
            <person name="Bluhm B."/>
            <person name="Cannon C."/>
            <person name="Castanera R."/>
            <person name="Culley D."/>
            <person name="Daum C."/>
            <person name="Ezra D."/>
            <person name="Gonzalez J."/>
            <person name="Henrissat B."/>
            <person name="Kuo A."/>
            <person name="Liang C."/>
            <person name="Lipzen A."/>
            <person name="Lutzoni F."/>
            <person name="Magnuson J."/>
            <person name="Mondo S."/>
            <person name="Nolan M."/>
            <person name="Ohm R."/>
            <person name="Pangilinan J."/>
            <person name="Park H.-J."/>
            <person name="Ramirez L."/>
            <person name="Alfaro M."/>
            <person name="Sun H."/>
            <person name="Tritt A."/>
            <person name="Yoshinaga Y."/>
            <person name="Zwiers L.-H."/>
            <person name="Turgeon B."/>
            <person name="Goodwin S."/>
            <person name="Spatafora J."/>
            <person name="Crous P."/>
            <person name="Grigoriev I."/>
        </authorList>
    </citation>
    <scope>NUCLEOTIDE SEQUENCE</scope>
    <source>
        <strain evidence="3">CBS 115976</strain>
    </source>
</reference>
<dbReference type="AlphaFoldDB" id="A0A6A6UV56"/>
<dbReference type="InterPro" id="IPR029058">
    <property type="entry name" value="AB_hydrolase_fold"/>
</dbReference>
<name>A0A6A6UV56_9PEZI</name>
<keyword evidence="4" id="KW-1185">Reference proteome</keyword>
<dbReference type="EMBL" id="MU004230">
    <property type="protein sequence ID" value="KAF2675363.1"/>
    <property type="molecule type" value="Genomic_DNA"/>
</dbReference>
<dbReference type="InterPro" id="IPR000675">
    <property type="entry name" value="Cutinase/axe"/>
</dbReference>
<dbReference type="GO" id="GO:0052689">
    <property type="term" value="F:carboxylic ester hydrolase activity"/>
    <property type="evidence" value="ECO:0007669"/>
    <property type="project" value="UniProtKB-ARBA"/>
</dbReference>
<keyword evidence="2" id="KW-1015">Disulfide bond</keyword>
<evidence type="ECO:0000313" key="4">
    <source>
        <dbReference type="Proteomes" id="UP000799302"/>
    </source>
</evidence>